<keyword evidence="3" id="KW-1133">Transmembrane helix</keyword>
<dbReference type="PANTHER" id="PTHR45726">
    <property type="entry name" value="LEUKOTRIENE A-4 HYDROLASE"/>
    <property type="match status" value="1"/>
</dbReference>
<feature type="active site" description="Proton acceptor" evidence="1">
    <location>
        <position position="352"/>
    </location>
</feature>
<dbReference type="InterPro" id="IPR014782">
    <property type="entry name" value="Peptidase_M1_dom"/>
</dbReference>
<dbReference type="InterPro" id="IPR034015">
    <property type="entry name" value="M1_LTA4H"/>
</dbReference>
<dbReference type="EMBL" id="LN650648">
    <property type="protein sequence ID" value="CEI74292.1"/>
    <property type="molecule type" value="Genomic_DNA"/>
</dbReference>
<evidence type="ECO:0000259" key="4">
    <source>
        <dbReference type="Pfam" id="PF01433"/>
    </source>
</evidence>
<dbReference type="GO" id="GO:0008237">
    <property type="term" value="F:metallopeptidase activity"/>
    <property type="evidence" value="ECO:0007669"/>
    <property type="project" value="InterPro"/>
</dbReference>
<comment type="cofactor">
    <cofactor evidence="2">
        <name>Zn(2+)</name>
        <dbReference type="ChEBI" id="CHEBI:29105"/>
    </cofactor>
    <text evidence="2">Binds 1 zinc ion per subunit.</text>
</comment>
<keyword evidence="2" id="KW-0479">Metal-binding</keyword>
<feature type="binding site" evidence="2">
    <location>
        <position position="355"/>
    </location>
    <ligand>
        <name>Zn(2+)</name>
        <dbReference type="ChEBI" id="CHEBI:29105"/>
        <note>catalytic</note>
    </ligand>
</feature>
<evidence type="ECO:0000313" key="6">
    <source>
        <dbReference type="Proteomes" id="UP000245695"/>
    </source>
</evidence>
<reference evidence="5 6" key="1">
    <citation type="submission" date="2014-09" db="EMBL/GenBank/DDBJ databases">
        <authorList>
            <person name="Hornung B.V."/>
        </authorList>
    </citation>
    <scope>NUCLEOTIDE SEQUENCE [LARGE SCALE GENOMIC DNA]</scope>
    <source>
        <strain evidence="5 6">FRIFI</strain>
    </source>
</reference>
<evidence type="ECO:0000256" key="1">
    <source>
        <dbReference type="PIRSR" id="PIRSR634015-1"/>
    </source>
</evidence>
<dbReference type="Gene3D" id="1.10.390.10">
    <property type="entry name" value="Neutral Protease Domain 2"/>
    <property type="match status" value="1"/>
</dbReference>
<dbReference type="Proteomes" id="UP000245695">
    <property type="component" value="Chromosome 1"/>
</dbReference>
<dbReference type="Pfam" id="PF01433">
    <property type="entry name" value="Peptidase_M1"/>
    <property type="match status" value="1"/>
</dbReference>
<dbReference type="GO" id="GO:0008270">
    <property type="term" value="F:zinc ion binding"/>
    <property type="evidence" value="ECO:0007669"/>
    <property type="project" value="InterPro"/>
</dbReference>
<keyword evidence="3" id="KW-0812">Transmembrane</keyword>
<protein>
    <submittedName>
        <fullName evidence="5">Peptidase M1</fullName>
    </submittedName>
</protein>
<feature type="active site" description="Proton donor" evidence="1">
    <location>
        <position position="431"/>
    </location>
</feature>
<dbReference type="CDD" id="cd09604">
    <property type="entry name" value="M1_APN_like"/>
    <property type="match status" value="1"/>
</dbReference>
<keyword evidence="2" id="KW-0862">Zinc</keyword>
<dbReference type="KEGG" id="rhom:FRIFI_2775"/>
<feature type="binding site" evidence="2">
    <location>
        <position position="374"/>
    </location>
    <ligand>
        <name>Zn(2+)</name>
        <dbReference type="ChEBI" id="CHEBI:29105"/>
        <note>catalytic</note>
    </ligand>
</feature>
<dbReference type="RefSeq" id="WP_166506161.1">
    <property type="nucleotide sequence ID" value="NZ_JAKNTL010000002.1"/>
</dbReference>
<evidence type="ECO:0000256" key="2">
    <source>
        <dbReference type="PIRSR" id="PIRSR634015-3"/>
    </source>
</evidence>
<accession>A0A2P2BVC6</accession>
<evidence type="ECO:0000313" key="5">
    <source>
        <dbReference type="EMBL" id="CEI74292.1"/>
    </source>
</evidence>
<dbReference type="SUPFAM" id="SSF55486">
    <property type="entry name" value="Metalloproteases ('zincins'), catalytic domain"/>
    <property type="match status" value="1"/>
</dbReference>
<dbReference type="InterPro" id="IPR027268">
    <property type="entry name" value="Peptidase_M4/M1_CTD_sf"/>
</dbReference>
<gene>
    <name evidence="5" type="ORF">FRIFI_2775</name>
</gene>
<evidence type="ECO:0000256" key="3">
    <source>
        <dbReference type="SAM" id="Phobius"/>
    </source>
</evidence>
<keyword evidence="6" id="KW-1185">Reference proteome</keyword>
<feature type="binding site" evidence="2">
    <location>
        <position position="351"/>
    </location>
    <ligand>
        <name>Zn(2+)</name>
        <dbReference type="ChEBI" id="CHEBI:29105"/>
        <note>catalytic</note>
    </ligand>
</feature>
<feature type="domain" description="Peptidase M1 membrane alanine aminopeptidase" evidence="4">
    <location>
        <begin position="293"/>
        <end position="489"/>
    </location>
</feature>
<proteinExistence type="predicted"/>
<sequence>MIINFTKRVRKLLSVGIIALVLVASGGVYFYNDKKGIPSANLANEKEINRYTIDVVFDDESKRLMCNQNIEYVNNTKSTLDKLYFHIYPNAFSKSEFAPFEKSEMKQAYPNGFNEGYIDLKNILNNGKKMAYKVSGDKNDILEVELKNSIKPGNKVSIDMKYNVKIPNSQGRFGYGENTVNVANWFPIASVNDANGWNLNSYETVGDPFYSDTSDFYLKILLPKKYKMGCTGKVVKETSDSDKTLYEVEARQVRDFAFILSDKFHVDSDKYNEVNINTYNLNEELSKDATYIAKSSMEIFSELFGKYPYDTYSVIASDFFIGGMEYPTLIMIDQSLYNKRDKFLLEYVIAHETAHQWWYSVVGNNEISEPWLDEALTEYSTILYFEKKYGDKLAKKLIDNMELQAKSYRSEDIFKPVTGYSNSIEYSLNVYTKGALAFHEVRKEVGDKVFFDTLKEYYSTYMHKNVSSAEFVKLWNDKGVDIDKIIKEYK</sequence>
<dbReference type="AlphaFoldDB" id="A0A2P2BVC6"/>
<keyword evidence="3" id="KW-0472">Membrane</keyword>
<dbReference type="PANTHER" id="PTHR45726:SF3">
    <property type="entry name" value="LEUKOTRIENE A-4 HYDROLASE"/>
    <property type="match status" value="1"/>
</dbReference>
<organism evidence="5 6">
    <name type="scientific">Romboutsia hominis</name>
    <dbReference type="NCBI Taxonomy" id="1507512"/>
    <lineage>
        <taxon>Bacteria</taxon>
        <taxon>Bacillati</taxon>
        <taxon>Bacillota</taxon>
        <taxon>Clostridia</taxon>
        <taxon>Peptostreptococcales</taxon>
        <taxon>Peptostreptococcaceae</taxon>
        <taxon>Romboutsia</taxon>
    </lineage>
</organism>
<name>A0A2P2BVC6_9FIRM</name>
<feature type="transmembrane region" description="Helical" evidence="3">
    <location>
        <begin position="12"/>
        <end position="31"/>
    </location>
</feature>